<evidence type="ECO:0000256" key="2">
    <source>
        <dbReference type="ARBA" id="ARBA00015469"/>
    </source>
</evidence>
<evidence type="ECO:0000313" key="4">
    <source>
        <dbReference type="EMBL" id="PTF15118.1"/>
    </source>
</evidence>
<dbReference type="RefSeq" id="WP_103165856.1">
    <property type="nucleotide sequence ID" value="NZ_JAHCOY010000001.1"/>
</dbReference>
<dbReference type="SUPFAM" id="SSF110836">
    <property type="entry name" value="Hypothetical protein SAV1430"/>
    <property type="match status" value="1"/>
</dbReference>
<dbReference type="InterPro" id="IPR004155">
    <property type="entry name" value="PBS_lyase_HEAT"/>
</dbReference>
<dbReference type="InterPro" id="IPR036498">
    <property type="entry name" value="Nfu/NifU_N_sf"/>
</dbReference>
<evidence type="ECO:0000313" key="6">
    <source>
        <dbReference type="Proteomes" id="UP000242088"/>
    </source>
</evidence>
<dbReference type="EMBL" id="PYZH01000034">
    <property type="protein sequence ID" value="PTF15118.1"/>
    <property type="molecule type" value="Genomic_DNA"/>
</dbReference>
<dbReference type="InterPro" id="IPR016024">
    <property type="entry name" value="ARM-type_fold"/>
</dbReference>
<comment type="similarity">
    <text evidence="1">Belongs to the CvfC family.</text>
</comment>
<dbReference type="Gene3D" id="3.30.1370.70">
    <property type="entry name" value="Scaffold protein Nfu/NifU, N-terminal domain"/>
    <property type="match status" value="1"/>
</dbReference>
<evidence type="ECO:0000313" key="5">
    <source>
        <dbReference type="EMBL" id="PTF15560.1"/>
    </source>
</evidence>
<reference evidence="5" key="3">
    <citation type="submission" date="2018-03" db="EMBL/GenBank/DDBJ databases">
        <authorList>
            <person name="Naushad S."/>
        </authorList>
    </citation>
    <scope>NUCLEOTIDE SEQUENCE</scope>
    <source>
        <strain evidence="5">SNUC 1409</strain>
    </source>
</reference>
<dbReference type="OrthoDB" id="420201at2"/>
<reference evidence="4" key="2">
    <citation type="submission" date="2018-03" db="EMBL/GenBank/DDBJ databases">
        <authorList>
            <person name="Keele B.F."/>
        </authorList>
    </citation>
    <scope>NUCLEOTIDE SEQUENCE</scope>
    <source>
        <strain evidence="4">SNUC 4143</strain>
    </source>
</reference>
<dbReference type="InterPro" id="IPR025989">
    <property type="entry name" value="Virulence_F_dom"/>
</dbReference>
<comment type="caution">
    <text evidence="4">The sequence shown here is derived from an EMBL/GenBank/DDBJ whole genome shotgun (WGS) entry which is preliminary data.</text>
</comment>
<dbReference type="PANTHER" id="PTHR12697">
    <property type="entry name" value="PBS LYASE HEAT-LIKE PROTEIN"/>
    <property type="match status" value="1"/>
</dbReference>
<dbReference type="Pfam" id="PF08712">
    <property type="entry name" value="Nfu_N"/>
    <property type="match status" value="1"/>
</dbReference>
<proteinExistence type="inferred from homology"/>
<dbReference type="Proteomes" id="UP000242088">
    <property type="component" value="Unassembled WGS sequence"/>
</dbReference>
<dbReference type="SMART" id="SM00567">
    <property type="entry name" value="EZ_HEAT"/>
    <property type="match status" value="3"/>
</dbReference>
<evidence type="ECO:0000313" key="7">
    <source>
        <dbReference type="Proteomes" id="UP000243350"/>
    </source>
</evidence>
<evidence type="ECO:0000259" key="3">
    <source>
        <dbReference type="SMART" id="SM00932"/>
    </source>
</evidence>
<dbReference type="SMART" id="SM00932">
    <property type="entry name" value="Nfu_N"/>
    <property type="match status" value="1"/>
</dbReference>
<dbReference type="SUPFAM" id="SSF48371">
    <property type="entry name" value="ARM repeat"/>
    <property type="match status" value="1"/>
</dbReference>
<reference evidence="6 7" key="1">
    <citation type="journal article" date="2016" name="Front. Microbiol.">
        <title>Comprehensive Phylogenetic Analysis of Bovine Non-aureus Staphylococci Species Based on Whole-Genome Sequencing.</title>
        <authorList>
            <person name="Naushad S."/>
            <person name="Barkema H.W."/>
            <person name="Luby C."/>
            <person name="Condas L.A."/>
            <person name="Nobrega D.B."/>
            <person name="Carson D.A."/>
            <person name="De Buck J."/>
        </authorList>
    </citation>
    <scope>NUCLEOTIDE SEQUENCE [LARGE SCALE GENOMIC DNA]</scope>
    <source>
        <strain evidence="5 6">SNUC 1409</strain>
        <strain evidence="4 7">SNUC 4143</strain>
    </source>
</reference>
<dbReference type="AlphaFoldDB" id="A0A2K4DSL5"/>
<dbReference type="PANTHER" id="PTHR12697:SF37">
    <property type="entry name" value="CONSERVED VIRULENCE FACTOR C"/>
    <property type="match status" value="1"/>
</dbReference>
<dbReference type="InterPro" id="IPR014824">
    <property type="entry name" value="Nfu/NifU_N"/>
</dbReference>
<name>A0A2K4DSL5_9STAP</name>
<gene>
    <name evidence="5" type="ORF">BUY47_01915</name>
    <name evidence="4" type="ORF">BUY48_06740</name>
</gene>
<dbReference type="EMBL" id="PYZI01000001">
    <property type="protein sequence ID" value="PTF15560.1"/>
    <property type="molecule type" value="Genomic_DNA"/>
</dbReference>
<evidence type="ECO:0000256" key="1">
    <source>
        <dbReference type="ARBA" id="ARBA00010064"/>
    </source>
</evidence>
<keyword evidence="6" id="KW-1185">Reference proteome</keyword>
<protein>
    <recommendedName>
        <fullName evidence="2">Conserved virulence factor C</fullName>
    </recommendedName>
</protein>
<organism evidence="4 7">
    <name type="scientific">Staphylococcus devriesei</name>
    <dbReference type="NCBI Taxonomy" id="586733"/>
    <lineage>
        <taxon>Bacteria</taxon>
        <taxon>Bacillati</taxon>
        <taxon>Bacillota</taxon>
        <taxon>Bacilli</taxon>
        <taxon>Bacillales</taxon>
        <taxon>Staphylococcaceae</taxon>
        <taxon>Staphylococcus</taxon>
    </lineage>
</organism>
<dbReference type="Pfam" id="PF13646">
    <property type="entry name" value="HEAT_2"/>
    <property type="match status" value="1"/>
</dbReference>
<accession>A0A2K4DSL5</accession>
<feature type="domain" description="Scaffold protein Nfu/NifU N-terminal" evidence="3">
    <location>
        <begin position="4"/>
        <end position="89"/>
    </location>
</feature>
<dbReference type="GO" id="GO:0016491">
    <property type="term" value="F:oxidoreductase activity"/>
    <property type="evidence" value="ECO:0007669"/>
    <property type="project" value="TreeGrafter"/>
</dbReference>
<dbReference type="InterPro" id="IPR011989">
    <property type="entry name" value="ARM-like"/>
</dbReference>
<dbReference type="Proteomes" id="UP000243350">
    <property type="component" value="Unassembled WGS sequence"/>
</dbReference>
<dbReference type="Gene3D" id="1.25.10.10">
    <property type="entry name" value="Leucine-rich Repeat Variant"/>
    <property type="match status" value="1"/>
</dbReference>
<sequence>MEILRVEPTPSPNTMKIVLSEKREDNKSNTYTEASTEHPNFINDLLALKGVKSIFYVMDFLAIDKQPKANWEEVLPDITSTLNKDDTSLESYQPDDRFGEIKAEVLTFKDIPYQIKLTSSTEEQRKQLPDVYVDSMLKAQKEGDNIVFLRKWQDLGVRYGDLEQVMNEVYEEVTALYPTHRIEELVNIALSQDITVPQQHYKHVTLEEYNETTNWKARLRMLKEFPTPTMSDTPLLQQALKEDKTPLRRQAVVLLGMIETKEVLPYLYEGLNDKSAAVRRTAGDCLSDLGFKEALPEMEKALDDPQKIVRWRAAMFIFDEGGKAQLNALKSHVDDPAYEVKLQIEMAISRIENGDEALGSVWKQIANRNKTIENK</sequence>
<dbReference type="GeneID" id="48887997"/>
<dbReference type="Pfam" id="PF13769">
    <property type="entry name" value="Virulence_fact"/>
    <property type="match status" value="1"/>
</dbReference>